<dbReference type="EMBL" id="KF900774">
    <property type="protein sequence ID" value="AIF06550.1"/>
    <property type="molecule type" value="Genomic_DNA"/>
</dbReference>
<dbReference type="InterPro" id="IPR002744">
    <property type="entry name" value="MIP18-like"/>
</dbReference>
<dbReference type="SUPFAM" id="SSF117916">
    <property type="entry name" value="Fe-S cluster assembly (FSCA) domain-like"/>
    <property type="match status" value="1"/>
</dbReference>
<accession>A0A075GUD1</accession>
<dbReference type="PANTHER" id="PTHR42831">
    <property type="entry name" value="FE-S PROTEIN MATURATION AUXILIARY FACTOR YITW"/>
    <property type="match status" value="1"/>
</dbReference>
<reference evidence="2" key="1">
    <citation type="journal article" date="2014" name="Genome Biol. Evol.">
        <title>Pangenome evidence for extensive interdomain horizontal transfer affecting lineage core and shell genes in uncultured planktonic thaumarchaeota and euryarchaeota.</title>
        <authorList>
            <person name="Deschamps P."/>
            <person name="Zivanovic Y."/>
            <person name="Moreira D."/>
            <person name="Rodriguez-Valera F."/>
            <person name="Lopez-Garcia P."/>
        </authorList>
    </citation>
    <scope>NUCLEOTIDE SEQUENCE</scope>
</reference>
<protein>
    <submittedName>
        <fullName evidence="2">Putative metal-sulfur cluster biosynthetic enzyme</fullName>
    </submittedName>
</protein>
<evidence type="ECO:0000313" key="2">
    <source>
        <dbReference type="EMBL" id="AIF06550.1"/>
    </source>
</evidence>
<dbReference type="AlphaFoldDB" id="A0A075GUD1"/>
<evidence type="ECO:0000259" key="1">
    <source>
        <dbReference type="Pfam" id="PF01883"/>
    </source>
</evidence>
<organism evidence="2">
    <name type="scientific">uncultured marine group II/III euryarchaeote KM3_193_D07</name>
    <dbReference type="NCBI Taxonomy" id="1457967"/>
    <lineage>
        <taxon>Archaea</taxon>
        <taxon>Methanobacteriati</taxon>
        <taxon>Methanobacteriota</taxon>
        <taxon>environmental samples</taxon>
    </lineage>
</organism>
<sequence>MVEESEIMQSLSDVEDPEMKMSVTELGLIYAIRVEDGEDGAHAEIDMTLTSPGCPVAPEIMAAVHRSALATEGVDSVHVNLTFSPPWDPRVHASEDARFDLGVF</sequence>
<feature type="domain" description="MIP18 family-like" evidence="1">
    <location>
        <begin position="5"/>
        <end position="79"/>
    </location>
</feature>
<dbReference type="Gene3D" id="3.30.300.130">
    <property type="entry name" value="Fe-S cluster assembly (FSCA)"/>
    <property type="match status" value="1"/>
</dbReference>
<proteinExistence type="predicted"/>
<name>A0A075GUD1_9EURY</name>
<dbReference type="InterPro" id="IPR034904">
    <property type="entry name" value="FSCA_dom_sf"/>
</dbReference>
<dbReference type="Pfam" id="PF01883">
    <property type="entry name" value="FeS_assembly_P"/>
    <property type="match status" value="1"/>
</dbReference>
<dbReference type="InterPro" id="IPR052339">
    <property type="entry name" value="Fe-S_Maturation_MIP18"/>
</dbReference>
<dbReference type="PANTHER" id="PTHR42831:SF1">
    <property type="entry name" value="FE-S PROTEIN MATURATION AUXILIARY FACTOR YITW"/>
    <property type="match status" value="1"/>
</dbReference>